<dbReference type="FunFam" id="3.40.50.720:FF:000003">
    <property type="entry name" value="S-(hydroxymethyl)glutathione dehydrogenase"/>
    <property type="match status" value="1"/>
</dbReference>
<dbReference type="EMBL" id="BMGB01000001">
    <property type="protein sequence ID" value="GGB02541.1"/>
    <property type="molecule type" value="Genomic_DNA"/>
</dbReference>
<evidence type="ECO:0000259" key="7">
    <source>
        <dbReference type="SMART" id="SM00829"/>
    </source>
</evidence>
<dbReference type="InterPro" id="IPR002328">
    <property type="entry name" value="ADH_Zn_CS"/>
</dbReference>
<dbReference type="RefSeq" id="WP_188510160.1">
    <property type="nucleotide sequence ID" value="NZ_BMGB01000001.1"/>
</dbReference>
<dbReference type="InterPro" id="IPR013154">
    <property type="entry name" value="ADH-like_N"/>
</dbReference>
<comment type="caution">
    <text evidence="8">The sequence shown here is derived from an EMBL/GenBank/DDBJ whole genome shotgun (WGS) entry which is preliminary data.</text>
</comment>
<evidence type="ECO:0000256" key="6">
    <source>
        <dbReference type="RuleBase" id="RU361277"/>
    </source>
</evidence>
<reference evidence="8" key="1">
    <citation type="journal article" date="2014" name="Int. J. Syst. Evol. Microbiol.">
        <title>Complete genome sequence of Corynebacterium casei LMG S-19264T (=DSM 44701T), isolated from a smear-ripened cheese.</title>
        <authorList>
            <consortium name="US DOE Joint Genome Institute (JGI-PGF)"/>
            <person name="Walter F."/>
            <person name="Albersmeier A."/>
            <person name="Kalinowski J."/>
            <person name="Ruckert C."/>
        </authorList>
    </citation>
    <scope>NUCLEOTIDE SEQUENCE</scope>
    <source>
        <strain evidence="8">CGMCC 1.12813</strain>
    </source>
</reference>
<comment type="similarity">
    <text evidence="2 6">Belongs to the zinc-containing alcohol dehydrogenase family.</text>
</comment>
<reference evidence="8" key="2">
    <citation type="submission" date="2020-09" db="EMBL/GenBank/DDBJ databases">
        <authorList>
            <person name="Sun Q."/>
            <person name="Zhou Y."/>
        </authorList>
    </citation>
    <scope>NUCLEOTIDE SEQUENCE</scope>
    <source>
        <strain evidence="8">CGMCC 1.12813</strain>
    </source>
</reference>
<evidence type="ECO:0000256" key="3">
    <source>
        <dbReference type="ARBA" id="ARBA00022723"/>
    </source>
</evidence>
<dbReference type="Gene3D" id="3.90.180.10">
    <property type="entry name" value="Medium-chain alcohol dehydrogenases, catalytic domain"/>
    <property type="match status" value="1"/>
</dbReference>
<keyword evidence="3 6" id="KW-0479">Metal-binding</keyword>
<gene>
    <name evidence="8" type="ORF">GCM10010979_16460</name>
</gene>
<evidence type="ECO:0000313" key="9">
    <source>
        <dbReference type="Proteomes" id="UP000606922"/>
    </source>
</evidence>
<keyword evidence="9" id="KW-1185">Reference proteome</keyword>
<dbReference type="InterPro" id="IPR020843">
    <property type="entry name" value="ER"/>
</dbReference>
<proteinExistence type="inferred from homology"/>
<dbReference type="PROSITE" id="PS00059">
    <property type="entry name" value="ADH_ZINC"/>
    <property type="match status" value="1"/>
</dbReference>
<protein>
    <submittedName>
        <fullName evidence="8">Alcohol dehydrogenase</fullName>
    </submittedName>
</protein>
<evidence type="ECO:0000256" key="4">
    <source>
        <dbReference type="ARBA" id="ARBA00022833"/>
    </source>
</evidence>
<dbReference type="GO" id="GO:0016491">
    <property type="term" value="F:oxidoreductase activity"/>
    <property type="evidence" value="ECO:0007669"/>
    <property type="project" value="UniProtKB-KW"/>
</dbReference>
<organism evidence="8 9">
    <name type="scientific">Conyzicola nivalis</name>
    <dbReference type="NCBI Taxonomy" id="1477021"/>
    <lineage>
        <taxon>Bacteria</taxon>
        <taxon>Bacillati</taxon>
        <taxon>Actinomycetota</taxon>
        <taxon>Actinomycetes</taxon>
        <taxon>Micrococcales</taxon>
        <taxon>Microbacteriaceae</taxon>
        <taxon>Conyzicola</taxon>
    </lineage>
</organism>
<dbReference type="InterPro" id="IPR011032">
    <property type="entry name" value="GroES-like_sf"/>
</dbReference>
<dbReference type="GO" id="GO:0008270">
    <property type="term" value="F:zinc ion binding"/>
    <property type="evidence" value="ECO:0007669"/>
    <property type="project" value="InterPro"/>
</dbReference>
<keyword evidence="4 6" id="KW-0862">Zinc</keyword>
<evidence type="ECO:0000256" key="1">
    <source>
        <dbReference type="ARBA" id="ARBA00001947"/>
    </source>
</evidence>
<dbReference type="Proteomes" id="UP000606922">
    <property type="component" value="Unassembled WGS sequence"/>
</dbReference>
<dbReference type="Pfam" id="PF00107">
    <property type="entry name" value="ADH_zinc_N"/>
    <property type="match status" value="1"/>
</dbReference>
<keyword evidence="5" id="KW-0560">Oxidoreductase</keyword>
<name>A0A916WJ84_9MICO</name>
<feature type="domain" description="Enoyl reductase (ER)" evidence="7">
    <location>
        <begin position="10"/>
        <end position="364"/>
    </location>
</feature>
<dbReference type="SMART" id="SM00829">
    <property type="entry name" value="PKS_ER"/>
    <property type="match status" value="1"/>
</dbReference>
<dbReference type="SUPFAM" id="SSF51735">
    <property type="entry name" value="NAD(P)-binding Rossmann-fold domains"/>
    <property type="match status" value="1"/>
</dbReference>
<dbReference type="PANTHER" id="PTHR43350">
    <property type="entry name" value="NAD-DEPENDENT ALCOHOL DEHYDROGENASE"/>
    <property type="match status" value="1"/>
</dbReference>
<dbReference type="Gene3D" id="3.40.50.720">
    <property type="entry name" value="NAD(P)-binding Rossmann-like Domain"/>
    <property type="match status" value="1"/>
</dbReference>
<accession>A0A916WJ84</accession>
<evidence type="ECO:0000313" key="8">
    <source>
        <dbReference type="EMBL" id="GGB02541.1"/>
    </source>
</evidence>
<dbReference type="PANTHER" id="PTHR43350:SF19">
    <property type="entry name" value="D-GULOSIDE 3-DEHYDROGENASE"/>
    <property type="match status" value="1"/>
</dbReference>
<comment type="cofactor">
    <cofactor evidence="1 6">
        <name>Zn(2+)</name>
        <dbReference type="ChEBI" id="CHEBI:29105"/>
    </cofactor>
</comment>
<evidence type="ECO:0000256" key="5">
    <source>
        <dbReference type="ARBA" id="ARBA00023002"/>
    </source>
</evidence>
<dbReference type="SUPFAM" id="SSF50129">
    <property type="entry name" value="GroES-like"/>
    <property type="match status" value="2"/>
</dbReference>
<sequence>MRAALIREVGQPFQVENITIAAPVDREVLVEIRASGLCHSDITVAKNGMGIGLPAVLGHEISGVVTAVGPAVSRIKVGDHVVAAALQPCGHCQACLRGNLNACSNPDALDRSTDAEPRLEVDSTPVVQMQGLGGFAEQALIHENQLVAIDPRMPFEQASIIGCAVATGAGSIFNAAKVRPGQSVAVFGCGGVGLNAIQAAVLAGATTIIAVDIQPDKLELAQKFGATAIVNSGTEDAAARILEITTGAGVDHAFVMIGVPAIAETAMASLGFGGTTYLVGGMRPGAALDVRPSPADSGLLSKQQGVRGIWLGSSNFYADIPMYVDLYMQGKLNLDDLISRRIDLDDINEAYEDLERGGIARSVITFPAVG</sequence>
<dbReference type="CDD" id="cd08279">
    <property type="entry name" value="Zn_ADH_class_III"/>
    <property type="match status" value="1"/>
</dbReference>
<dbReference type="InterPro" id="IPR036291">
    <property type="entry name" value="NAD(P)-bd_dom_sf"/>
</dbReference>
<dbReference type="Pfam" id="PF08240">
    <property type="entry name" value="ADH_N"/>
    <property type="match status" value="1"/>
</dbReference>
<dbReference type="AlphaFoldDB" id="A0A916WJ84"/>
<dbReference type="InterPro" id="IPR013149">
    <property type="entry name" value="ADH-like_C"/>
</dbReference>
<evidence type="ECO:0000256" key="2">
    <source>
        <dbReference type="ARBA" id="ARBA00008072"/>
    </source>
</evidence>